<organism evidence="2 3">
    <name type="scientific">Paenibacillus athensensis</name>
    <dbReference type="NCBI Taxonomy" id="1967502"/>
    <lineage>
        <taxon>Bacteria</taxon>
        <taxon>Bacillati</taxon>
        <taxon>Bacillota</taxon>
        <taxon>Bacilli</taxon>
        <taxon>Bacillales</taxon>
        <taxon>Paenibacillaceae</taxon>
        <taxon>Paenibacillus</taxon>
    </lineage>
</organism>
<dbReference type="AlphaFoldDB" id="A0A4Y8PTH0"/>
<gene>
    <name evidence="2" type="ORF">B5M42_22165</name>
</gene>
<dbReference type="EMBL" id="MYFO01000043">
    <property type="protein sequence ID" value="TFE83785.1"/>
    <property type="molecule type" value="Genomic_DNA"/>
</dbReference>
<accession>A0A4Y8PTH0</accession>
<evidence type="ECO:0000313" key="3">
    <source>
        <dbReference type="Proteomes" id="UP000298246"/>
    </source>
</evidence>
<dbReference type="InterPro" id="IPR013022">
    <property type="entry name" value="Xyl_isomerase-like_TIM-brl"/>
</dbReference>
<dbReference type="GO" id="GO:0016853">
    <property type="term" value="F:isomerase activity"/>
    <property type="evidence" value="ECO:0007669"/>
    <property type="project" value="UniProtKB-KW"/>
</dbReference>
<evidence type="ECO:0000313" key="2">
    <source>
        <dbReference type="EMBL" id="TFE83785.1"/>
    </source>
</evidence>
<keyword evidence="2" id="KW-0413">Isomerase</keyword>
<dbReference type="InterPro" id="IPR050312">
    <property type="entry name" value="IolE/XylAMocC-like"/>
</dbReference>
<dbReference type="Pfam" id="PF01261">
    <property type="entry name" value="AP_endonuc_2"/>
    <property type="match status" value="1"/>
</dbReference>
<feature type="domain" description="Xylose isomerase-like TIM barrel" evidence="1">
    <location>
        <begin position="20"/>
        <end position="280"/>
    </location>
</feature>
<dbReference type="PANTHER" id="PTHR12110:SF41">
    <property type="entry name" value="INOSOSE DEHYDRATASE"/>
    <property type="match status" value="1"/>
</dbReference>
<dbReference type="Proteomes" id="UP000298246">
    <property type="component" value="Unassembled WGS sequence"/>
</dbReference>
<sequence>MKLSVFTVATPELMPEELAAAAREAGLDGIEWRYKEIPADALQEAPSFWRHNLCSIDPATDEAGLARFRHAAEAHGLRSISVTPYLACGDIAGTERVMQAARALGASFIRVGVPWYDGSRSYGDLYKEAVAYLGEVQELARQYGVRGLVETHHQTITPSAGLAHRLVAAFDPALIGVLHDAGNMVHEGFEHYRMGLELLGPHLAHVHVKNAAWVQDGVRADGSPQWRAVWTPIREGVVDWPQLLGVLRDIGYDGYLGVEDFSGRLPAREMLRQYADSMREWLALA</sequence>
<reference evidence="2 3" key="1">
    <citation type="submission" date="2017-03" db="EMBL/GenBank/DDBJ databases">
        <title>Isolation of Levoglucosan Utilizing Bacteria.</title>
        <authorList>
            <person name="Arya A.S."/>
        </authorList>
    </citation>
    <scope>NUCLEOTIDE SEQUENCE [LARGE SCALE GENOMIC DNA]</scope>
    <source>
        <strain evidence="2 3">MEC069</strain>
    </source>
</reference>
<name>A0A4Y8PTH0_9BACL</name>
<dbReference type="OrthoDB" id="104997at2"/>
<dbReference type="InterPro" id="IPR036237">
    <property type="entry name" value="Xyl_isomerase-like_sf"/>
</dbReference>
<keyword evidence="3" id="KW-1185">Reference proteome</keyword>
<dbReference type="Gene3D" id="3.20.20.150">
    <property type="entry name" value="Divalent-metal-dependent TIM barrel enzymes"/>
    <property type="match status" value="1"/>
</dbReference>
<dbReference type="RefSeq" id="WP_134756882.1">
    <property type="nucleotide sequence ID" value="NZ_MYFO02000009.1"/>
</dbReference>
<protein>
    <submittedName>
        <fullName evidence="2">Xylose isomerase</fullName>
    </submittedName>
</protein>
<comment type="caution">
    <text evidence="2">The sequence shown here is derived from an EMBL/GenBank/DDBJ whole genome shotgun (WGS) entry which is preliminary data.</text>
</comment>
<proteinExistence type="predicted"/>
<evidence type="ECO:0000259" key="1">
    <source>
        <dbReference type="Pfam" id="PF01261"/>
    </source>
</evidence>
<dbReference type="PANTHER" id="PTHR12110">
    <property type="entry name" value="HYDROXYPYRUVATE ISOMERASE"/>
    <property type="match status" value="1"/>
</dbReference>
<dbReference type="SUPFAM" id="SSF51658">
    <property type="entry name" value="Xylose isomerase-like"/>
    <property type="match status" value="1"/>
</dbReference>